<keyword evidence="1" id="KW-0812">Transmembrane</keyword>
<dbReference type="Gene3D" id="2.160.20.80">
    <property type="entry name" value="E3 ubiquitin-protein ligase SopA"/>
    <property type="match status" value="1"/>
</dbReference>
<reference evidence="3" key="1">
    <citation type="submission" date="2019-02" db="EMBL/GenBank/DDBJ databases">
        <title>Draft genome sequence of Enterococcus sp. Gos25-1.</title>
        <authorList>
            <person name="Tanaka N."/>
            <person name="Shiwa Y."/>
            <person name="Fujita N."/>
        </authorList>
    </citation>
    <scope>NUCLEOTIDE SEQUENCE [LARGE SCALE GENOMIC DNA]</scope>
    <source>
        <strain evidence="3">Gos25-1</strain>
    </source>
</reference>
<dbReference type="Proteomes" id="UP000290567">
    <property type="component" value="Unassembled WGS sequence"/>
</dbReference>
<comment type="caution">
    <text evidence="2">The sequence shown here is derived from an EMBL/GenBank/DDBJ whole genome shotgun (WGS) entry which is preliminary data.</text>
</comment>
<keyword evidence="1" id="KW-1133">Transmembrane helix</keyword>
<dbReference type="PANTHER" id="PTHR14136">
    <property type="entry name" value="BTB_POZ DOMAIN-CONTAINING PROTEIN KCTD9"/>
    <property type="match status" value="1"/>
</dbReference>
<evidence type="ECO:0000313" key="2">
    <source>
        <dbReference type="EMBL" id="GCF94223.1"/>
    </source>
</evidence>
<keyword evidence="3" id="KW-1185">Reference proteome</keyword>
<accession>A0A4P5PLS8</accession>
<feature type="transmembrane region" description="Helical" evidence="1">
    <location>
        <begin position="40"/>
        <end position="61"/>
    </location>
</feature>
<proteinExistence type="predicted"/>
<dbReference type="RefSeq" id="WP_175580059.1">
    <property type="nucleotide sequence ID" value="NZ_BJCC01000015.1"/>
</dbReference>
<dbReference type="SUPFAM" id="SSF141571">
    <property type="entry name" value="Pentapeptide repeat-like"/>
    <property type="match status" value="1"/>
</dbReference>
<name>A0A4P5PLS8_9ENTE</name>
<protein>
    <recommendedName>
        <fullName evidence="4">Pentapeptide repeat-containing protein</fullName>
    </recommendedName>
</protein>
<dbReference type="InterPro" id="IPR001646">
    <property type="entry name" value="5peptide_repeat"/>
</dbReference>
<feature type="transmembrane region" description="Helical" evidence="1">
    <location>
        <begin position="73"/>
        <end position="91"/>
    </location>
</feature>
<evidence type="ECO:0000256" key="1">
    <source>
        <dbReference type="SAM" id="Phobius"/>
    </source>
</evidence>
<sequence length="360" mass="41755">MKIQTKTETGKKKRHIEIKEELTVLKYENRELLKNGTLSIGTLQILFILSFLLTVFLVWLIPKIWADRIDISLQSLVVITAGIPTIYLWIINQRKKERQIILEMERELNVRFVKSVELFSNRETFMAGCYSLATLINDWSEMDVSIQKAHSQMEKSARVLFNVDREDSRLSDQKILDQYLALLRETFVSTLRIGDSVIDYNLKLLNLSMLDLHNYSTQYSYIGYDWIHDLEKLRNLTSFTSDFRETNFEFCDFTYSGLSWFLFCRSNLKGADFSHAKLFNTNFAGANLKNSRFLNTFLVDADFSNADLTNAIFINCNLEGARFNNANVSGIQITEDLLSYLQAGGIDTSNIEPIKEIRWE</sequence>
<dbReference type="AlphaFoldDB" id="A0A4P5PLS8"/>
<dbReference type="InterPro" id="IPR051082">
    <property type="entry name" value="Pentapeptide-BTB/POZ_domain"/>
</dbReference>
<evidence type="ECO:0008006" key="4">
    <source>
        <dbReference type="Google" id="ProtNLM"/>
    </source>
</evidence>
<keyword evidence="1" id="KW-0472">Membrane</keyword>
<gene>
    <name evidence="2" type="ORF">NRIC_21140</name>
</gene>
<dbReference type="PANTHER" id="PTHR14136:SF17">
    <property type="entry name" value="BTB_POZ DOMAIN-CONTAINING PROTEIN KCTD9"/>
    <property type="match status" value="1"/>
</dbReference>
<organism evidence="2 3">
    <name type="scientific">Enterococcus florum</name>
    <dbReference type="NCBI Taxonomy" id="2480627"/>
    <lineage>
        <taxon>Bacteria</taxon>
        <taxon>Bacillati</taxon>
        <taxon>Bacillota</taxon>
        <taxon>Bacilli</taxon>
        <taxon>Lactobacillales</taxon>
        <taxon>Enterococcaceae</taxon>
        <taxon>Enterococcus</taxon>
    </lineage>
</organism>
<dbReference type="EMBL" id="BJCC01000015">
    <property type="protein sequence ID" value="GCF94223.1"/>
    <property type="molecule type" value="Genomic_DNA"/>
</dbReference>
<evidence type="ECO:0000313" key="3">
    <source>
        <dbReference type="Proteomes" id="UP000290567"/>
    </source>
</evidence>
<dbReference type="Pfam" id="PF00805">
    <property type="entry name" value="Pentapeptide"/>
    <property type="match status" value="1"/>
</dbReference>